<dbReference type="PANTHER" id="PTHR11003:SF337">
    <property type="entry name" value="POTASSIUM CHANNEL DOMAIN-CONTAINING PROTEIN"/>
    <property type="match status" value="1"/>
</dbReference>
<evidence type="ECO:0000256" key="6">
    <source>
        <dbReference type="ARBA" id="ARBA00023136"/>
    </source>
</evidence>
<evidence type="ECO:0000256" key="1">
    <source>
        <dbReference type="ARBA" id="ARBA00004141"/>
    </source>
</evidence>
<dbReference type="GO" id="GO:0022841">
    <property type="term" value="F:potassium ion leak channel activity"/>
    <property type="evidence" value="ECO:0000318"/>
    <property type="project" value="GO_Central"/>
</dbReference>
<keyword evidence="9" id="KW-1185">Reference proteome</keyword>
<keyword evidence="4" id="KW-1133">Transmembrane helix</keyword>
<keyword evidence="7" id="KW-0407">Ion channel</keyword>
<evidence type="ECO:0000256" key="2">
    <source>
        <dbReference type="ARBA" id="ARBA00022448"/>
    </source>
</evidence>
<reference evidence="8" key="2">
    <citation type="submission" date="2022-06" db="UniProtKB">
        <authorList>
            <consortium name="EnsemblMetazoa"/>
        </authorList>
    </citation>
    <scope>IDENTIFICATION</scope>
    <source>
        <strain evidence="8">PS312</strain>
    </source>
</reference>
<dbReference type="InterPro" id="IPR003280">
    <property type="entry name" value="2pore_dom_K_chnl"/>
</dbReference>
<evidence type="ECO:0000256" key="4">
    <source>
        <dbReference type="ARBA" id="ARBA00022989"/>
    </source>
</evidence>
<dbReference type="Pfam" id="PF07885">
    <property type="entry name" value="Ion_trans_2"/>
    <property type="match status" value="1"/>
</dbReference>
<dbReference type="Gene3D" id="1.10.287.70">
    <property type="match status" value="1"/>
</dbReference>
<protein>
    <submittedName>
        <fullName evidence="8">Ion channel</fullName>
    </submittedName>
</protein>
<evidence type="ECO:0000256" key="3">
    <source>
        <dbReference type="ARBA" id="ARBA00022692"/>
    </source>
</evidence>
<proteinExistence type="predicted"/>
<comment type="subcellular location">
    <subcellularLocation>
        <location evidence="1">Membrane</location>
        <topology evidence="1">Multi-pass membrane protein</topology>
    </subcellularLocation>
</comment>
<evidence type="ECO:0000256" key="5">
    <source>
        <dbReference type="ARBA" id="ARBA00023065"/>
    </source>
</evidence>
<sequence>MCLTNRQAVRLIIWIKHAYQKYHLSHLLLLLSYTAFILLSTTAFFLTESIQAKTYRSRHLASMSADRNKFVHRQLFPRLFNNSFLLIYANPQKSSALMGIMNEQLENYEQYLRLRPPLHTIPHTFGGSLLFVFSSITTLGSASYPATPAGRVLSMLIAAIGIPFTIIVIKDLSFLLAKLFYFPCTWLEACWAAFRFCTLRGESEQNLETRFHSLHDYRTRKRDYRLAHSERMLSIPVAIAIFALIGWATLGTVIVRWHVPHLNATVAFYHVFNCLTTTGVRHIELREDPLPLLALISYTLIGLAVLSLFAYWLPGRMRMQQQQPHLKSASLLSPALLASFDSDDDDDHLTDVPVNHFTTLGILQTDDKCPLICLARRQHAYTDAVTQTGSAPMGLVPKRRFMTPDAVFIDNSQHRLSLDNVDDLIVETYSKRSPRLAGSRSTEKPTML</sequence>
<evidence type="ECO:0000256" key="7">
    <source>
        <dbReference type="ARBA" id="ARBA00023303"/>
    </source>
</evidence>
<evidence type="ECO:0000313" key="9">
    <source>
        <dbReference type="Proteomes" id="UP000005239"/>
    </source>
</evidence>
<evidence type="ECO:0000313" key="8">
    <source>
        <dbReference type="EnsemblMetazoa" id="PPA09946.1"/>
    </source>
</evidence>
<dbReference type="Proteomes" id="UP000005239">
    <property type="component" value="Unassembled WGS sequence"/>
</dbReference>
<dbReference type="InterPro" id="IPR013099">
    <property type="entry name" value="K_chnl_dom"/>
</dbReference>
<dbReference type="GO" id="GO:0015271">
    <property type="term" value="F:outward rectifier potassium channel activity"/>
    <property type="evidence" value="ECO:0000318"/>
    <property type="project" value="GO_Central"/>
</dbReference>
<dbReference type="SUPFAM" id="SSF81324">
    <property type="entry name" value="Voltage-gated potassium channels"/>
    <property type="match status" value="1"/>
</dbReference>
<organism evidence="8 9">
    <name type="scientific">Pristionchus pacificus</name>
    <name type="common">Parasitic nematode worm</name>
    <dbReference type="NCBI Taxonomy" id="54126"/>
    <lineage>
        <taxon>Eukaryota</taxon>
        <taxon>Metazoa</taxon>
        <taxon>Ecdysozoa</taxon>
        <taxon>Nematoda</taxon>
        <taxon>Chromadorea</taxon>
        <taxon>Rhabditida</taxon>
        <taxon>Rhabditina</taxon>
        <taxon>Diplogasteromorpha</taxon>
        <taxon>Diplogasteroidea</taxon>
        <taxon>Neodiplogasteridae</taxon>
        <taxon>Pristionchus</taxon>
    </lineage>
</organism>
<dbReference type="OrthoDB" id="297496at2759"/>
<dbReference type="AlphaFoldDB" id="A0A2A6B8E7"/>
<accession>A0A2A6B8E7</accession>
<keyword evidence="6" id="KW-0472">Membrane</keyword>
<dbReference type="GO" id="GO:0005886">
    <property type="term" value="C:plasma membrane"/>
    <property type="evidence" value="ECO:0000318"/>
    <property type="project" value="GO_Central"/>
</dbReference>
<dbReference type="PANTHER" id="PTHR11003">
    <property type="entry name" value="POTASSIUM CHANNEL, SUBFAMILY K"/>
    <property type="match status" value="1"/>
</dbReference>
<dbReference type="EnsemblMetazoa" id="PPA09946.1">
    <property type="protein sequence ID" value="PPA09946.1"/>
    <property type="gene ID" value="WBGene00099500"/>
</dbReference>
<keyword evidence="3" id="KW-0812">Transmembrane</keyword>
<reference evidence="9" key="1">
    <citation type="journal article" date="2008" name="Nat. Genet.">
        <title>The Pristionchus pacificus genome provides a unique perspective on nematode lifestyle and parasitism.</title>
        <authorList>
            <person name="Dieterich C."/>
            <person name="Clifton S.W."/>
            <person name="Schuster L.N."/>
            <person name="Chinwalla A."/>
            <person name="Delehaunty K."/>
            <person name="Dinkelacker I."/>
            <person name="Fulton L."/>
            <person name="Fulton R."/>
            <person name="Godfrey J."/>
            <person name="Minx P."/>
            <person name="Mitreva M."/>
            <person name="Roeseler W."/>
            <person name="Tian H."/>
            <person name="Witte H."/>
            <person name="Yang S.P."/>
            <person name="Wilson R.K."/>
            <person name="Sommer R.J."/>
        </authorList>
    </citation>
    <scope>NUCLEOTIDE SEQUENCE [LARGE SCALE GENOMIC DNA]</scope>
    <source>
        <strain evidence="9">PS312</strain>
    </source>
</reference>
<accession>A0A8R1UAZ1</accession>
<name>A0A2A6B8E7_PRIPA</name>
<keyword evidence="5" id="KW-0406">Ion transport</keyword>
<gene>
    <name evidence="8" type="primary">WBGene00099500</name>
</gene>
<keyword evidence="2" id="KW-0813">Transport</keyword>
<dbReference type="GO" id="GO:0071805">
    <property type="term" value="P:potassium ion transmembrane transport"/>
    <property type="evidence" value="ECO:0000318"/>
    <property type="project" value="GO_Central"/>
</dbReference>